<reference evidence="1" key="1">
    <citation type="journal article" date="2022" name="Front. Microbiol.">
        <title>Identification of a novel aminoglycoside O-nucleotidyltransferase AadA33 in Providencia vermicola.</title>
        <authorList>
            <person name="Feng C."/>
            <person name="Gao M."/>
            <person name="Jiang W."/>
            <person name="Shi W."/>
            <person name="Li A."/>
            <person name="Liu S."/>
            <person name="Zhang L."/>
            <person name="Zhang X."/>
            <person name="Li Q."/>
            <person name="Lin H."/>
            <person name="Lu J."/>
            <person name="Li K."/>
            <person name="Zhang H."/>
            <person name="Hu Y."/>
            <person name="Bao Q."/>
            <person name="Lin X."/>
        </authorList>
    </citation>
    <scope>NUCLEOTIDE SEQUENCE</scope>
    <source>
        <strain evidence="1">P13</strain>
    </source>
</reference>
<organism evidence="1 2">
    <name type="scientific">Providencia vermicola</name>
    <dbReference type="NCBI Taxonomy" id="333965"/>
    <lineage>
        <taxon>Bacteria</taxon>
        <taxon>Pseudomonadati</taxon>
        <taxon>Pseudomonadota</taxon>
        <taxon>Gammaproteobacteria</taxon>
        <taxon>Enterobacterales</taxon>
        <taxon>Morganellaceae</taxon>
        <taxon>Providencia</taxon>
    </lineage>
</organism>
<evidence type="ECO:0000313" key="1">
    <source>
        <dbReference type="EMBL" id="USB37380.1"/>
    </source>
</evidence>
<keyword evidence="2" id="KW-1185">Reference proteome</keyword>
<gene>
    <name evidence="1" type="ORF">M5J11_02360</name>
</gene>
<dbReference type="RefSeq" id="WP_251464708.1">
    <property type="nucleotide sequence ID" value="NZ_CP097327.1"/>
</dbReference>
<proteinExistence type="predicted"/>
<sequence length="73" mass="8208">MAELQSIAAERGGQCLATVYTTANDKVGWLCARGHVWYTTAAHVKDGTWCPECVYLSLCRSDKTRKKYLPQKK</sequence>
<dbReference type="EMBL" id="CP097327">
    <property type="protein sequence ID" value="USB37380.1"/>
    <property type="molecule type" value="Genomic_DNA"/>
</dbReference>
<evidence type="ECO:0000313" key="2">
    <source>
        <dbReference type="Proteomes" id="UP001057142"/>
    </source>
</evidence>
<accession>A0ABY4UI34</accession>
<dbReference type="Proteomes" id="UP001057142">
    <property type="component" value="Chromosome"/>
</dbReference>
<protein>
    <recommendedName>
        <fullName evidence="3">Zinc-ribbon domain-containing protein</fullName>
    </recommendedName>
</protein>
<name>A0ABY4UI34_9GAMM</name>
<evidence type="ECO:0008006" key="3">
    <source>
        <dbReference type="Google" id="ProtNLM"/>
    </source>
</evidence>